<evidence type="ECO:0000256" key="1">
    <source>
        <dbReference type="ARBA" id="ARBA00005709"/>
    </source>
</evidence>
<dbReference type="Proteomes" id="UP001596516">
    <property type="component" value="Unassembled WGS sequence"/>
</dbReference>
<evidence type="ECO:0000313" key="6">
    <source>
        <dbReference type="EMBL" id="MFC7702620.1"/>
    </source>
</evidence>
<feature type="domain" description="Flagellin C-terminal" evidence="5">
    <location>
        <begin position="312"/>
        <end position="396"/>
    </location>
</feature>
<dbReference type="InterPro" id="IPR001029">
    <property type="entry name" value="Flagellin_N"/>
</dbReference>
<dbReference type="Pfam" id="PF00669">
    <property type="entry name" value="Flagellin_N"/>
    <property type="match status" value="1"/>
</dbReference>
<dbReference type="EMBL" id="JBHTFQ010000001">
    <property type="protein sequence ID" value="MFC7702620.1"/>
    <property type="molecule type" value="Genomic_DNA"/>
</dbReference>
<comment type="similarity">
    <text evidence="1 3">Belongs to the bacterial flagellin family.</text>
</comment>
<sequence length="397" mass="40771">MSSILTNTSAMVALQTLKSINNNLNKTQAEISTGKAVNSAKDNAATWAISRVMDSDVAGFKGIAENLSLGQSTVGVARQAAETVTELLQDIKKKIVTAQEENVDRAKIQTDIDGLRNQITSVVNAAQFNGLNLVTSTATVEILSSLDRTTAGVTASKISVNSQDLRVSTAAPKDAFGANTEGLAAASDSAAFQLAATGGTGVIELDAVAYEMGDQISVTIGGKTATYTFTEADAAATSPTEVAAIGLKKAIEGLGIDGLEIDYNSANAGQLAFTNAGANTLTVNAKFTSAGAGGLGALATLDVTTDAASALTNIESLIQTAIDAASAFGSAQTRIEIQQNFVNKLSDSMRTGIGALVDADMEEVSARLQALQVQQQLGIQSLSIANQAPQSVLSLFR</sequence>
<reference evidence="7" key="1">
    <citation type="journal article" date="2019" name="Int. J. Syst. Evol. Microbiol.">
        <title>The Global Catalogue of Microorganisms (GCM) 10K type strain sequencing project: providing services to taxonomists for standard genome sequencing and annotation.</title>
        <authorList>
            <consortium name="The Broad Institute Genomics Platform"/>
            <consortium name="The Broad Institute Genome Sequencing Center for Infectious Disease"/>
            <person name="Wu L."/>
            <person name="Ma J."/>
        </authorList>
    </citation>
    <scope>NUCLEOTIDE SEQUENCE [LARGE SCALE GENOMIC DNA]</scope>
    <source>
        <strain evidence="7">CGMCC 1.12750</strain>
    </source>
</reference>
<keyword evidence="2 3" id="KW-0975">Bacterial flagellum</keyword>
<dbReference type="InterPro" id="IPR001492">
    <property type="entry name" value="Flagellin"/>
</dbReference>
<keyword evidence="3" id="KW-0964">Secreted</keyword>
<comment type="subcellular location">
    <subcellularLocation>
        <location evidence="3">Secreted</location>
    </subcellularLocation>
    <subcellularLocation>
        <location evidence="3">Bacterial flagellum</location>
    </subcellularLocation>
</comment>
<organism evidence="6 7">
    <name type="scientific">Plastorhodobacter daqingensis</name>
    <dbReference type="NCBI Taxonomy" id="1387281"/>
    <lineage>
        <taxon>Bacteria</taxon>
        <taxon>Pseudomonadati</taxon>
        <taxon>Pseudomonadota</taxon>
        <taxon>Alphaproteobacteria</taxon>
        <taxon>Rhodobacterales</taxon>
        <taxon>Paracoccaceae</taxon>
        <taxon>Plastorhodobacter</taxon>
    </lineage>
</organism>
<gene>
    <name evidence="6" type="ORF">ACFQXB_00245</name>
</gene>
<dbReference type="RefSeq" id="WP_377397328.1">
    <property type="nucleotide sequence ID" value="NZ_JBHTFQ010000001.1"/>
</dbReference>
<keyword evidence="7" id="KW-1185">Reference proteome</keyword>
<accession>A0ABW2UF39</accession>
<name>A0ABW2UF39_9RHOB</name>
<dbReference type="PRINTS" id="PR00207">
    <property type="entry name" value="FLAGELLIN"/>
</dbReference>
<dbReference type="SUPFAM" id="SSF64518">
    <property type="entry name" value="Phase 1 flagellin"/>
    <property type="match status" value="1"/>
</dbReference>
<evidence type="ECO:0000256" key="3">
    <source>
        <dbReference type="RuleBase" id="RU362073"/>
    </source>
</evidence>
<feature type="domain" description="Flagellin N-terminal" evidence="4">
    <location>
        <begin position="4"/>
        <end position="136"/>
    </location>
</feature>
<comment type="caution">
    <text evidence="6">The sequence shown here is derived from an EMBL/GenBank/DDBJ whole genome shotgun (WGS) entry which is preliminary data.</text>
</comment>
<proteinExistence type="inferred from homology"/>
<keyword evidence="6" id="KW-0969">Cilium</keyword>
<dbReference type="Gene3D" id="1.20.1330.10">
    <property type="entry name" value="f41 fragment of flagellin, N-terminal domain"/>
    <property type="match status" value="1"/>
</dbReference>
<evidence type="ECO:0000313" key="7">
    <source>
        <dbReference type="Proteomes" id="UP001596516"/>
    </source>
</evidence>
<keyword evidence="6" id="KW-0282">Flagellum</keyword>
<dbReference type="InterPro" id="IPR046358">
    <property type="entry name" value="Flagellin_C"/>
</dbReference>
<dbReference type="PANTHER" id="PTHR42792">
    <property type="entry name" value="FLAGELLIN"/>
    <property type="match status" value="1"/>
</dbReference>
<evidence type="ECO:0000256" key="2">
    <source>
        <dbReference type="ARBA" id="ARBA00023143"/>
    </source>
</evidence>
<dbReference type="PANTHER" id="PTHR42792:SF2">
    <property type="entry name" value="FLAGELLIN"/>
    <property type="match status" value="1"/>
</dbReference>
<comment type="function">
    <text evidence="3">Flagellin is the subunit protein which polymerizes to form the filaments of bacterial flagella.</text>
</comment>
<dbReference type="Pfam" id="PF00700">
    <property type="entry name" value="Flagellin_C"/>
    <property type="match status" value="1"/>
</dbReference>
<protein>
    <recommendedName>
        <fullName evidence="3">Flagellin</fullName>
    </recommendedName>
</protein>
<evidence type="ECO:0000259" key="5">
    <source>
        <dbReference type="Pfam" id="PF00700"/>
    </source>
</evidence>
<keyword evidence="6" id="KW-0966">Cell projection</keyword>
<evidence type="ECO:0000259" key="4">
    <source>
        <dbReference type="Pfam" id="PF00669"/>
    </source>
</evidence>